<organism evidence="2">
    <name type="scientific">marine metagenome</name>
    <dbReference type="NCBI Taxonomy" id="408172"/>
    <lineage>
        <taxon>unclassified sequences</taxon>
        <taxon>metagenomes</taxon>
        <taxon>ecological metagenomes</taxon>
    </lineage>
</organism>
<dbReference type="InterPro" id="IPR051049">
    <property type="entry name" value="Dienelactone_hydrolase-like"/>
</dbReference>
<dbReference type="SUPFAM" id="SSF53474">
    <property type="entry name" value="alpha/beta-Hydrolases"/>
    <property type="match status" value="1"/>
</dbReference>
<feature type="non-terminal residue" evidence="2">
    <location>
        <position position="1"/>
    </location>
</feature>
<proteinExistence type="predicted"/>
<name>A0A382J3C0_9ZZZZ</name>
<dbReference type="PANTHER" id="PTHR46623:SF6">
    <property type="entry name" value="ALPHA_BETA-HYDROLASES SUPERFAMILY PROTEIN"/>
    <property type="match status" value="1"/>
</dbReference>
<dbReference type="GO" id="GO:0016787">
    <property type="term" value="F:hydrolase activity"/>
    <property type="evidence" value="ECO:0007669"/>
    <property type="project" value="InterPro"/>
</dbReference>
<feature type="domain" description="Dienelactone hydrolase" evidence="1">
    <location>
        <begin position="81"/>
        <end position="290"/>
    </location>
</feature>
<dbReference type="AlphaFoldDB" id="A0A382J3C0"/>
<accession>A0A382J3C0</accession>
<dbReference type="Gene3D" id="3.40.50.1820">
    <property type="entry name" value="alpha/beta hydrolase"/>
    <property type="match status" value="1"/>
</dbReference>
<dbReference type="InterPro" id="IPR029058">
    <property type="entry name" value="AB_hydrolase_fold"/>
</dbReference>
<reference evidence="2" key="1">
    <citation type="submission" date="2018-05" db="EMBL/GenBank/DDBJ databases">
        <authorList>
            <person name="Lanie J.A."/>
            <person name="Ng W.-L."/>
            <person name="Kazmierczak K.M."/>
            <person name="Andrzejewski T.M."/>
            <person name="Davidsen T.M."/>
            <person name="Wayne K.J."/>
            <person name="Tettelin H."/>
            <person name="Glass J.I."/>
            <person name="Rusch D."/>
            <person name="Podicherti R."/>
            <person name="Tsui H.-C.T."/>
            <person name="Winkler M.E."/>
        </authorList>
    </citation>
    <scope>NUCLEOTIDE SEQUENCE</scope>
</reference>
<dbReference type="InterPro" id="IPR002925">
    <property type="entry name" value="Dienelactn_hydro"/>
</dbReference>
<dbReference type="PANTHER" id="PTHR46623">
    <property type="entry name" value="CARBOXYMETHYLENEBUTENOLIDASE-RELATED"/>
    <property type="match status" value="1"/>
</dbReference>
<dbReference type="Pfam" id="PF01738">
    <property type="entry name" value="DLH"/>
    <property type="match status" value="1"/>
</dbReference>
<gene>
    <name evidence="2" type="ORF">METZ01_LOCUS259384</name>
</gene>
<sequence length="294" mass="31801">FWMRGFLSALLATSFGLAGACATGEAPPDEAIDETPAPSAELRIAHEPTADDELPAALLGTAPAPQGQALHYLPEDTETTGYLALPDGEGPHPAVILVHEWDGLKDRVRQVADAFASEGYVALAADVYQGRTGNNPDENRALMGEARANMDQIVTNLNVAAAYLRDRADTSGKVAVMGWCFGGGVALSYGLDGETHEGTAMFYGQLVQDPEILQRITHEVYGTFAAEDAGIPPQDVEQFVDALRTANIENDVHIYDDVNHGFWLFVDQEPDTRTEPALNAWQRLKSYLSRTLSD</sequence>
<dbReference type="EMBL" id="UINC01071545">
    <property type="protein sequence ID" value="SVC06530.1"/>
    <property type="molecule type" value="Genomic_DNA"/>
</dbReference>
<evidence type="ECO:0000259" key="1">
    <source>
        <dbReference type="Pfam" id="PF01738"/>
    </source>
</evidence>
<protein>
    <recommendedName>
        <fullName evidence="1">Dienelactone hydrolase domain-containing protein</fullName>
    </recommendedName>
</protein>
<evidence type="ECO:0000313" key="2">
    <source>
        <dbReference type="EMBL" id="SVC06530.1"/>
    </source>
</evidence>